<reference evidence="3" key="1">
    <citation type="journal article" date="2020" name="bioRxiv">
        <title>A rank-normalized archaeal taxonomy based on genome phylogeny resolves widespread incomplete and uneven classifications.</title>
        <authorList>
            <person name="Rinke C."/>
            <person name="Chuvochina M."/>
            <person name="Mussig A.J."/>
            <person name="Chaumeil P.-A."/>
            <person name="Waite D.W."/>
            <person name="Whitman W.B."/>
            <person name="Parks D.H."/>
            <person name="Hugenholtz P."/>
        </authorList>
    </citation>
    <scope>NUCLEOTIDE SEQUENCE [LARGE SCALE GENOMIC DNA]</scope>
</reference>
<evidence type="ECO:0000313" key="2">
    <source>
        <dbReference type="EMBL" id="MBS3059313.1"/>
    </source>
</evidence>
<dbReference type="Proteomes" id="UP000683213">
    <property type="component" value="Unassembled WGS sequence"/>
</dbReference>
<comment type="caution">
    <text evidence="1">The sequence shown here is derived from an EMBL/GenBank/DDBJ whole genome shotgun (WGS) entry which is preliminary data.</text>
</comment>
<proteinExistence type="predicted"/>
<dbReference type="InterPro" id="IPR036390">
    <property type="entry name" value="WH_DNA-bd_sf"/>
</dbReference>
<reference evidence="2" key="2">
    <citation type="submission" date="2021-03" db="EMBL/GenBank/DDBJ databases">
        <authorList>
            <person name="Jaffe A."/>
        </authorList>
    </citation>
    <scope>NUCLEOTIDE SEQUENCE</scope>
    <source>
        <strain evidence="2">RIFCSPHIGHO2_01_FULL_GW2011_AR10_43_9</strain>
    </source>
</reference>
<organism evidence="1 3">
    <name type="scientific">Candidatus Iainarchaeum sp</name>
    <dbReference type="NCBI Taxonomy" id="3101447"/>
    <lineage>
        <taxon>Archaea</taxon>
        <taxon>Candidatus Iainarchaeota</taxon>
        <taxon>Candidatus Iainarchaeia</taxon>
        <taxon>Candidatus Iainarchaeales</taxon>
        <taxon>Candidatus Iainarchaeaceae</taxon>
        <taxon>Candidatus Iainarchaeum</taxon>
    </lineage>
</organism>
<dbReference type="EMBL" id="DUFG01000013">
    <property type="protein sequence ID" value="HIH08186.1"/>
    <property type="molecule type" value="Genomic_DNA"/>
</dbReference>
<dbReference type="EMBL" id="JAGVWF010000037">
    <property type="protein sequence ID" value="MBS3059313.1"/>
    <property type="molecule type" value="Genomic_DNA"/>
</dbReference>
<sequence length="100" mass="11475">MNPKEEFIRFVQDNPSYYYIVQSGLFLELLNFICSAAKNTTDIYSHFAGIENSDVEEMLQVLLAAKLISRARGSDREIYYCTDAARTLIEKYNAAKKFMG</sequence>
<evidence type="ECO:0000313" key="1">
    <source>
        <dbReference type="EMBL" id="HIH08186.1"/>
    </source>
</evidence>
<dbReference type="SUPFAM" id="SSF46785">
    <property type="entry name" value="Winged helix' DNA-binding domain"/>
    <property type="match status" value="1"/>
</dbReference>
<reference evidence="2" key="3">
    <citation type="submission" date="2021-05" db="EMBL/GenBank/DDBJ databases">
        <title>Protein family content uncovers lineage relationships and bacterial pathway maintenance mechanisms in DPANN archaea.</title>
        <authorList>
            <person name="Castelle C.J."/>
            <person name="Meheust R."/>
            <person name="Jaffe A.L."/>
            <person name="Seitz K."/>
            <person name="Gong X."/>
            <person name="Baker B.J."/>
            <person name="Banfield J.F."/>
        </authorList>
    </citation>
    <scope>NUCLEOTIDE SEQUENCE</scope>
    <source>
        <strain evidence="2">RIFCSPHIGHO2_01_FULL_GW2011_AR10_43_9</strain>
    </source>
</reference>
<dbReference type="AlphaFoldDB" id="A0A7J4IYY9"/>
<accession>A0A7J4IYY9</accession>
<protein>
    <submittedName>
        <fullName evidence="1">Uncharacterized protein</fullName>
    </submittedName>
</protein>
<gene>
    <name evidence="1" type="ORF">HA237_02320</name>
    <name evidence="2" type="ORF">J4224_02705</name>
</gene>
<name>A0A7J4IYY9_9ARCH</name>
<evidence type="ECO:0000313" key="3">
    <source>
        <dbReference type="Proteomes" id="UP000577419"/>
    </source>
</evidence>
<dbReference type="Proteomes" id="UP000577419">
    <property type="component" value="Unassembled WGS sequence"/>
</dbReference>